<feature type="region of interest" description="Disordered" evidence="8">
    <location>
        <begin position="51"/>
        <end position="95"/>
    </location>
</feature>
<sequence>MAEEIEGEKKKSGLIKWIILAVLLLLLAGGGYFAYLKFFVAPPAETPAAAVAEGEAKPAAEPGAETPAAPAKEEAHGEAASGHGGSDGHGGGKAAPAQSMVTIPTFVVNLADPSGRRYLKISMDLEVKGPPEPVQGSMSKIRDALLMLLSSKAAEDLAGAEGKITLRKEVADRINQVLGKPVVLRVYFTDFVIQ</sequence>
<dbReference type="AlphaFoldDB" id="A0A0W8G4G1"/>
<dbReference type="InterPro" id="IPR005503">
    <property type="entry name" value="FliL"/>
</dbReference>
<gene>
    <name evidence="10" type="ORF">ASZ90_002183</name>
</gene>
<protein>
    <submittedName>
        <fullName evidence="10">Flagellar biosynthesis protein flil</fullName>
    </submittedName>
</protein>
<evidence type="ECO:0000256" key="9">
    <source>
        <dbReference type="SAM" id="Phobius"/>
    </source>
</evidence>
<feature type="compositionally biased region" description="Low complexity" evidence="8">
    <location>
        <begin position="51"/>
        <end position="70"/>
    </location>
</feature>
<proteinExistence type="predicted"/>
<evidence type="ECO:0000256" key="5">
    <source>
        <dbReference type="ARBA" id="ARBA00022779"/>
    </source>
</evidence>
<dbReference type="GO" id="GO:0071978">
    <property type="term" value="P:bacterial-type flagellum-dependent swarming motility"/>
    <property type="evidence" value="ECO:0007669"/>
    <property type="project" value="TreeGrafter"/>
</dbReference>
<keyword evidence="7 9" id="KW-0472">Membrane</keyword>
<accession>A0A0W8G4G1</accession>
<dbReference type="EMBL" id="LNQE01000273">
    <property type="protein sequence ID" value="KUG27961.1"/>
    <property type="molecule type" value="Genomic_DNA"/>
</dbReference>
<dbReference type="PANTHER" id="PTHR35091:SF2">
    <property type="entry name" value="FLAGELLAR PROTEIN FLIL"/>
    <property type="match status" value="1"/>
</dbReference>
<evidence type="ECO:0000256" key="7">
    <source>
        <dbReference type="ARBA" id="ARBA00023136"/>
    </source>
</evidence>
<keyword evidence="4 9" id="KW-0812">Transmembrane</keyword>
<dbReference type="GO" id="GO:0009425">
    <property type="term" value="C:bacterial-type flagellum basal body"/>
    <property type="evidence" value="ECO:0007669"/>
    <property type="project" value="InterPro"/>
</dbReference>
<evidence type="ECO:0000256" key="1">
    <source>
        <dbReference type="ARBA" id="ARBA00004162"/>
    </source>
</evidence>
<comment type="caution">
    <text evidence="10">The sequence shown here is derived from an EMBL/GenBank/DDBJ whole genome shotgun (WGS) entry which is preliminary data.</text>
</comment>
<feature type="transmembrane region" description="Helical" evidence="9">
    <location>
        <begin position="14"/>
        <end position="35"/>
    </location>
</feature>
<comment type="subcellular location">
    <subcellularLocation>
        <location evidence="1">Cell membrane</location>
        <topology evidence="1">Single-pass membrane protein</topology>
    </subcellularLocation>
</comment>
<dbReference type="Pfam" id="PF03748">
    <property type="entry name" value="FliL"/>
    <property type="match status" value="1"/>
</dbReference>
<dbReference type="GO" id="GO:0006935">
    <property type="term" value="P:chemotaxis"/>
    <property type="evidence" value="ECO:0007669"/>
    <property type="project" value="UniProtKB-KW"/>
</dbReference>
<dbReference type="GO" id="GO:0005886">
    <property type="term" value="C:plasma membrane"/>
    <property type="evidence" value="ECO:0007669"/>
    <property type="project" value="UniProtKB-SubCell"/>
</dbReference>
<evidence type="ECO:0000256" key="8">
    <source>
        <dbReference type="SAM" id="MobiDB-lite"/>
    </source>
</evidence>
<dbReference type="PANTHER" id="PTHR35091">
    <property type="entry name" value="FLAGELLAR PROTEIN FLIL"/>
    <property type="match status" value="1"/>
</dbReference>
<keyword evidence="5" id="KW-0283">Flagellar rotation</keyword>
<evidence type="ECO:0000256" key="2">
    <source>
        <dbReference type="ARBA" id="ARBA00022475"/>
    </source>
</evidence>
<evidence type="ECO:0000256" key="4">
    <source>
        <dbReference type="ARBA" id="ARBA00022692"/>
    </source>
</evidence>
<keyword evidence="3" id="KW-0145">Chemotaxis</keyword>
<evidence type="ECO:0000256" key="6">
    <source>
        <dbReference type="ARBA" id="ARBA00022989"/>
    </source>
</evidence>
<keyword evidence="6 9" id="KW-1133">Transmembrane helix</keyword>
<name>A0A0W8G4G1_9ZZZZ</name>
<feature type="compositionally biased region" description="Gly residues" evidence="8">
    <location>
        <begin position="82"/>
        <end position="93"/>
    </location>
</feature>
<reference evidence="10" key="1">
    <citation type="journal article" date="2015" name="Proc. Natl. Acad. Sci. U.S.A.">
        <title>Networks of energetic and metabolic interactions define dynamics in microbial communities.</title>
        <authorList>
            <person name="Embree M."/>
            <person name="Liu J.K."/>
            <person name="Al-Bassam M.M."/>
            <person name="Zengler K."/>
        </authorList>
    </citation>
    <scope>NUCLEOTIDE SEQUENCE</scope>
</reference>
<keyword evidence="10" id="KW-0969">Cilium</keyword>
<keyword evidence="2" id="KW-1003">Cell membrane</keyword>
<keyword evidence="10" id="KW-0282">Flagellum</keyword>
<evidence type="ECO:0000256" key="3">
    <source>
        <dbReference type="ARBA" id="ARBA00022500"/>
    </source>
</evidence>
<evidence type="ECO:0000313" key="10">
    <source>
        <dbReference type="EMBL" id="KUG27961.1"/>
    </source>
</evidence>
<keyword evidence="10" id="KW-0966">Cell projection</keyword>
<organism evidence="10">
    <name type="scientific">hydrocarbon metagenome</name>
    <dbReference type="NCBI Taxonomy" id="938273"/>
    <lineage>
        <taxon>unclassified sequences</taxon>
        <taxon>metagenomes</taxon>
        <taxon>ecological metagenomes</taxon>
    </lineage>
</organism>